<evidence type="ECO:0000313" key="1">
    <source>
        <dbReference type="EMBL" id="RXS76734.1"/>
    </source>
</evidence>
<dbReference type="Proteomes" id="UP000290106">
    <property type="component" value="Unassembled WGS sequence"/>
</dbReference>
<evidence type="ECO:0000313" key="2">
    <source>
        <dbReference type="Proteomes" id="UP000290106"/>
    </source>
</evidence>
<protein>
    <submittedName>
        <fullName evidence="1">Uncharacterized protein</fullName>
    </submittedName>
</protein>
<comment type="caution">
    <text evidence="1">The sequence shown here is derived from an EMBL/GenBank/DDBJ whole genome shotgun (WGS) entry which is preliminary data.</text>
</comment>
<dbReference type="EMBL" id="SDKC01000001">
    <property type="protein sequence ID" value="RXS76734.1"/>
    <property type="molecule type" value="Genomic_DNA"/>
</dbReference>
<sequence length="88" mass="10024">MNGSLVVDEVNDPAKDQVQDEFSKGSYCSELYEEVYRAKVSLCDRLGVQEDNDIETIMSNLTLIGRHLSMKMFDYGMDEAQKEAKTHI</sequence>
<dbReference type="AlphaFoldDB" id="A0A4Q1RLK5"/>
<proteinExistence type="predicted"/>
<organism evidence="1 2">
    <name type="scientific">Blautia faecicola</name>
    <dbReference type="NCBI Taxonomy" id="2509240"/>
    <lineage>
        <taxon>Bacteria</taxon>
        <taxon>Bacillati</taxon>
        <taxon>Bacillota</taxon>
        <taxon>Clostridia</taxon>
        <taxon>Lachnospirales</taxon>
        <taxon>Lachnospiraceae</taxon>
        <taxon>Blautia</taxon>
    </lineage>
</organism>
<dbReference type="OrthoDB" id="2055771at2"/>
<reference evidence="1 2" key="1">
    <citation type="submission" date="2019-01" db="EMBL/GenBank/DDBJ databases">
        <title>Blautia sp. nov. KGMB01111 isolated human feces.</title>
        <authorList>
            <person name="Park J.-E."/>
            <person name="Kim J.-S."/>
            <person name="Park S.-H."/>
        </authorList>
    </citation>
    <scope>NUCLEOTIDE SEQUENCE [LARGE SCALE GENOMIC DNA]</scope>
    <source>
        <strain evidence="1 2">KGMB01111</strain>
    </source>
</reference>
<gene>
    <name evidence="1" type="ORF">ETP43_10905</name>
</gene>
<accession>A0A4Q1RLK5</accession>
<keyword evidence="2" id="KW-1185">Reference proteome</keyword>
<name>A0A4Q1RLK5_9FIRM</name>